<dbReference type="InterPro" id="IPR050300">
    <property type="entry name" value="GDXG_lipolytic_enzyme"/>
</dbReference>
<dbReference type="PANTHER" id="PTHR48081">
    <property type="entry name" value="AB HYDROLASE SUPERFAMILY PROTEIN C4A8.06C"/>
    <property type="match status" value="1"/>
</dbReference>
<evidence type="ECO:0000313" key="4">
    <source>
        <dbReference type="Proteomes" id="UP000186406"/>
    </source>
</evidence>
<dbReference type="OrthoDB" id="9806180at2"/>
<dbReference type="RefSeq" id="WP_073630166.1">
    <property type="nucleotide sequence ID" value="NZ_FRXO01000006.1"/>
</dbReference>
<keyword evidence="1" id="KW-0378">Hydrolase</keyword>
<dbReference type="EMBL" id="FRXO01000006">
    <property type="protein sequence ID" value="SHO66367.1"/>
    <property type="molecule type" value="Genomic_DNA"/>
</dbReference>
<dbReference type="GO" id="GO:0016787">
    <property type="term" value="F:hydrolase activity"/>
    <property type="evidence" value="ECO:0007669"/>
    <property type="project" value="UniProtKB-KW"/>
</dbReference>
<dbReference type="InterPro" id="IPR013094">
    <property type="entry name" value="AB_hydrolase_3"/>
</dbReference>
<dbReference type="Pfam" id="PF07859">
    <property type="entry name" value="Abhydrolase_3"/>
    <property type="match status" value="1"/>
</dbReference>
<evidence type="ECO:0000259" key="2">
    <source>
        <dbReference type="Pfam" id="PF07859"/>
    </source>
</evidence>
<evidence type="ECO:0000313" key="3">
    <source>
        <dbReference type="EMBL" id="SHO66367.1"/>
    </source>
</evidence>
<feature type="domain" description="Alpha/beta hydrolase fold-3" evidence="2">
    <location>
        <begin position="112"/>
        <end position="319"/>
    </location>
</feature>
<dbReference type="PANTHER" id="PTHR48081:SF8">
    <property type="entry name" value="ALPHA_BETA HYDROLASE FOLD-3 DOMAIN-CONTAINING PROTEIN-RELATED"/>
    <property type="match status" value="1"/>
</dbReference>
<proteinExistence type="predicted"/>
<dbReference type="STRING" id="1123029.SAMN02745172_03026"/>
<dbReference type="Gene3D" id="3.40.50.1820">
    <property type="entry name" value="alpha/beta hydrolase"/>
    <property type="match status" value="1"/>
</dbReference>
<keyword evidence="4" id="KW-1185">Reference proteome</keyword>
<accession>A0A1M7ZNB1</accession>
<dbReference type="InterPro" id="IPR029058">
    <property type="entry name" value="AB_hydrolase_fold"/>
</dbReference>
<gene>
    <name evidence="3" type="ORF">SAMN02745172_03026</name>
</gene>
<dbReference type="SUPFAM" id="SSF53474">
    <property type="entry name" value="alpha/beta-Hydrolases"/>
    <property type="match status" value="1"/>
</dbReference>
<name>A0A1M7ZNB1_9HYPH</name>
<organism evidence="3 4">
    <name type="scientific">Pseudoxanthobacter soli DSM 19599</name>
    <dbReference type="NCBI Taxonomy" id="1123029"/>
    <lineage>
        <taxon>Bacteria</taxon>
        <taxon>Pseudomonadati</taxon>
        <taxon>Pseudomonadota</taxon>
        <taxon>Alphaproteobacteria</taxon>
        <taxon>Hyphomicrobiales</taxon>
        <taxon>Segnochrobactraceae</taxon>
        <taxon>Pseudoxanthobacter</taxon>
    </lineage>
</organism>
<dbReference type="Proteomes" id="UP000186406">
    <property type="component" value="Unassembled WGS sequence"/>
</dbReference>
<protein>
    <submittedName>
        <fullName evidence="3">Acetyl esterase</fullName>
    </submittedName>
</protein>
<reference evidence="3 4" key="1">
    <citation type="submission" date="2016-12" db="EMBL/GenBank/DDBJ databases">
        <authorList>
            <person name="Song W.-J."/>
            <person name="Kurnit D.M."/>
        </authorList>
    </citation>
    <scope>NUCLEOTIDE SEQUENCE [LARGE SCALE GENOMIC DNA]</scope>
    <source>
        <strain evidence="3 4">DSM 19599</strain>
    </source>
</reference>
<sequence>MTDEPTADVPFVDQLPGGPGLSTIDGADPAAPYFRLLSHLRSPLTLRQLMIGSVRSGYIGQGEPLDPDLPPPGAAELYPHVAVEPLVVPSPAGPIRCQLFAAPGPRRDRPVLVYLHGGGFTVGASEDTAYITSRIADETGLIVVSVNYRLAPEWPFPSGLEDVFAVFSWLRANANEIGGDASRILAGGDSAGANLAAALPHKARDEGAAPPEGVILLCPITDFNVERYASFERLAPLGIVYDTAFVGYIRGAYVVRHALWSHPHVSPALGDLGAYPRTLIVAGEVDPVIDDNRAFADKLAAAGREVHLTVGPRMPHGFYFFPRLLPEGEEAFAAIRRFVGRPG</sequence>
<evidence type="ECO:0000256" key="1">
    <source>
        <dbReference type="ARBA" id="ARBA00022801"/>
    </source>
</evidence>
<dbReference type="AlphaFoldDB" id="A0A1M7ZNB1"/>